<dbReference type="Gene3D" id="1.20.1250.20">
    <property type="entry name" value="MFS general substrate transporter like domains"/>
    <property type="match status" value="2"/>
</dbReference>
<dbReference type="RefSeq" id="WP_183975063.1">
    <property type="nucleotide sequence ID" value="NZ_JACHEB010000003.1"/>
</dbReference>
<comment type="caution">
    <text evidence="8">The sequence shown here is derived from an EMBL/GenBank/DDBJ whole genome shotgun (WGS) entry which is preliminary data.</text>
</comment>
<dbReference type="GO" id="GO:0015535">
    <property type="term" value="F:fucose:proton symporter activity"/>
    <property type="evidence" value="ECO:0007669"/>
    <property type="project" value="InterPro"/>
</dbReference>
<evidence type="ECO:0000256" key="5">
    <source>
        <dbReference type="ARBA" id="ARBA00023136"/>
    </source>
</evidence>
<dbReference type="Pfam" id="PF07690">
    <property type="entry name" value="MFS_1"/>
    <property type="match status" value="1"/>
</dbReference>
<feature type="transmembrane region" description="Helical" evidence="6">
    <location>
        <begin position="348"/>
        <end position="370"/>
    </location>
</feature>
<feature type="transmembrane region" description="Helical" evidence="6">
    <location>
        <begin position="324"/>
        <end position="342"/>
    </location>
</feature>
<dbReference type="NCBIfam" id="TIGR00885">
    <property type="entry name" value="fucP"/>
    <property type="match status" value="1"/>
</dbReference>
<organism evidence="8 9">
    <name type="scientific">Tunturiibacter gelidiferens</name>
    <dbReference type="NCBI Taxonomy" id="3069689"/>
    <lineage>
        <taxon>Bacteria</taxon>
        <taxon>Pseudomonadati</taxon>
        <taxon>Acidobacteriota</taxon>
        <taxon>Terriglobia</taxon>
        <taxon>Terriglobales</taxon>
        <taxon>Acidobacteriaceae</taxon>
        <taxon>Tunturiibacter</taxon>
    </lineage>
</organism>
<feature type="transmembrane region" description="Helical" evidence="6">
    <location>
        <begin position="156"/>
        <end position="179"/>
    </location>
</feature>
<dbReference type="InterPro" id="IPR050375">
    <property type="entry name" value="MFS_TsgA-like"/>
</dbReference>
<dbReference type="AlphaFoldDB" id="A0A9X0QCN5"/>
<feature type="transmembrane region" description="Helical" evidence="6">
    <location>
        <begin position="258"/>
        <end position="281"/>
    </location>
</feature>
<evidence type="ECO:0000256" key="1">
    <source>
        <dbReference type="ARBA" id="ARBA00004429"/>
    </source>
</evidence>
<dbReference type="InterPro" id="IPR020846">
    <property type="entry name" value="MFS_dom"/>
</dbReference>
<sequence>MIPVTHQQDAPFTLQDNQPLIGPGQKVPFALVTSLFFLWGIPNNLNDVLIGQFMKSFTLSRFEAGLVQSAFYLGYFLLAMPAALLMRKAGYKVGMIAGLMLFGIGAFLFWPAALSMRYEFFLGALFVMAGGLAFLETASNPFITQIGDSSGSERRLNLAQAFNPLGAISGVLLGTIFIFSGVELSPQSIASSKANHTYEAYLKSETLRVVTPYMALGIIAFVLAAVFLLAKFPQIAAESTAAEENEGRFSELLTKRHFLLAVATQFMYVGAQVGTWSYFIQYVQAYAHQTQKLAGFFLTGTLVAFALGRFSSAWVMQRVPPAKLMGNYAVSNVALVALAIAFPGWIGLWAIFLTSFFMSVMFPTIFALGLRGLGPNTKIGGSLLVMSIIGGAVLTPVMGLVSEIGHSIALAYLVPLIAYVCVALFAFLANGQRALSELEINA</sequence>
<dbReference type="SUPFAM" id="SSF103473">
    <property type="entry name" value="MFS general substrate transporter"/>
    <property type="match status" value="1"/>
</dbReference>
<keyword evidence="5 6" id="KW-0472">Membrane</keyword>
<feature type="transmembrane region" description="Helical" evidence="6">
    <location>
        <begin position="118"/>
        <end position="135"/>
    </location>
</feature>
<evidence type="ECO:0000256" key="4">
    <source>
        <dbReference type="ARBA" id="ARBA00022989"/>
    </source>
</evidence>
<evidence type="ECO:0000313" key="9">
    <source>
        <dbReference type="Proteomes" id="UP000535182"/>
    </source>
</evidence>
<evidence type="ECO:0000313" key="8">
    <source>
        <dbReference type="EMBL" id="MBB5327962.1"/>
    </source>
</evidence>
<dbReference type="InterPro" id="IPR005275">
    <property type="entry name" value="Lfuc_symporter_FucP"/>
</dbReference>
<keyword evidence="9" id="KW-1185">Reference proteome</keyword>
<comment type="subcellular location">
    <subcellularLocation>
        <location evidence="1">Cell inner membrane</location>
        <topology evidence="1">Multi-pass membrane protein</topology>
    </subcellularLocation>
</comment>
<feature type="transmembrane region" description="Helical" evidence="6">
    <location>
        <begin position="65"/>
        <end position="86"/>
    </location>
</feature>
<keyword evidence="3 6" id="KW-0812">Transmembrane</keyword>
<feature type="transmembrane region" description="Helical" evidence="6">
    <location>
        <begin position="408"/>
        <end position="429"/>
    </location>
</feature>
<keyword evidence="4 6" id="KW-1133">Transmembrane helix</keyword>
<dbReference type="PANTHER" id="PTHR43702">
    <property type="entry name" value="L-FUCOSE-PROTON SYMPORTER"/>
    <property type="match status" value="1"/>
</dbReference>
<keyword evidence="2" id="KW-1003">Cell membrane</keyword>
<dbReference type="CDD" id="cd17394">
    <property type="entry name" value="MFS_FucP_like"/>
    <property type="match status" value="1"/>
</dbReference>
<dbReference type="InterPro" id="IPR011701">
    <property type="entry name" value="MFS"/>
</dbReference>
<feature type="transmembrane region" description="Helical" evidence="6">
    <location>
        <begin position="210"/>
        <end position="230"/>
    </location>
</feature>
<dbReference type="PROSITE" id="PS50850">
    <property type="entry name" value="MFS"/>
    <property type="match status" value="1"/>
</dbReference>
<proteinExistence type="predicted"/>
<dbReference type="InterPro" id="IPR036259">
    <property type="entry name" value="MFS_trans_sf"/>
</dbReference>
<gene>
    <name evidence="8" type="ORF">HDF14_001568</name>
</gene>
<evidence type="ECO:0000256" key="6">
    <source>
        <dbReference type="SAM" id="Phobius"/>
    </source>
</evidence>
<feature type="transmembrane region" description="Helical" evidence="6">
    <location>
        <begin position="27"/>
        <end position="45"/>
    </location>
</feature>
<name>A0A9X0QCN5_9BACT</name>
<feature type="transmembrane region" description="Helical" evidence="6">
    <location>
        <begin position="293"/>
        <end position="312"/>
    </location>
</feature>
<feature type="transmembrane region" description="Helical" evidence="6">
    <location>
        <begin position="93"/>
        <end position="112"/>
    </location>
</feature>
<dbReference type="GO" id="GO:0005886">
    <property type="term" value="C:plasma membrane"/>
    <property type="evidence" value="ECO:0007669"/>
    <property type="project" value="UniProtKB-SubCell"/>
</dbReference>
<feature type="domain" description="Major facilitator superfamily (MFS) profile" evidence="7">
    <location>
        <begin position="28"/>
        <end position="433"/>
    </location>
</feature>
<evidence type="ECO:0000256" key="2">
    <source>
        <dbReference type="ARBA" id="ARBA00022475"/>
    </source>
</evidence>
<evidence type="ECO:0000256" key="3">
    <source>
        <dbReference type="ARBA" id="ARBA00022692"/>
    </source>
</evidence>
<reference evidence="8 9" key="1">
    <citation type="submission" date="2020-08" db="EMBL/GenBank/DDBJ databases">
        <title>Genomic Encyclopedia of Type Strains, Phase IV (KMG-V): Genome sequencing to study the core and pangenomes of soil and plant-associated prokaryotes.</title>
        <authorList>
            <person name="Whitman W."/>
        </authorList>
    </citation>
    <scope>NUCLEOTIDE SEQUENCE [LARGE SCALE GENOMIC DNA]</scope>
    <source>
        <strain evidence="8 9">X5P2</strain>
    </source>
</reference>
<accession>A0A9X0QCN5</accession>
<dbReference type="PANTHER" id="PTHR43702:SF11">
    <property type="entry name" value="L-FUCOSE-PROTON SYMPORTER"/>
    <property type="match status" value="1"/>
</dbReference>
<protein>
    <submittedName>
        <fullName evidence="8">FHS family L-fucose permease-like MFS transporter</fullName>
    </submittedName>
</protein>
<dbReference type="EMBL" id="JACHEB010000003">
    <property type="protein sequence ID" value="MBB5327962.1"/>
    <property type="molecule type" value="Genomic_DNA"/>
</dbReference>
<evidence type="ECO:0000259" key="7">
    <source>
        <dbReference type="PROSITE" id="PS50850"/>
    </source>
</evidence>
<dbReference type="Proteomes" id="UP000535182">
    <property type="component" value="Unassembled WGS sequence"/>
</dbReference>
<feature type="transmembrane region" description="Helical" evidence="6">
    <location>
        <begin position="382"/>
        <end position="402"/>
    </location>
</feature>